<dbReference type="GO" id="GO:0005739">
    <property type="term" value="C:mitochondrion"/>
    <property type="evidence" value="ECO:0007669"/>
    <property type="project" value="UniProtKB-UniRule"/>
</dbReference>
<feature type="domain" description="Glutamate/phenylalanine/leucine/valine/L-tryptophan dehydrogenase C-terminal" evidence="5">
    <location>
        <begin position="715"/>
        <end position="977"/>
    </location>
</feature>
<name>B0DSY6_LACBS</name>
<gene>
    <name evidence="6" type="ORF">LACBIDRAFT_309733</name>
</gene>
<evidence type="ECO:0000256" key="4">
    <source>
        <dbReference type="PIRNR" id="PIRNR000184"/>
    </source>
</evidence>
<dbReference type="SMART" id="SM00839">
    <property type="entry name" value="ELFV_dehydrog"/>
    <property type="match status" value="1"/>
</dbReference>
<dbReference type="RefSeq" id="XP_001887076.1">
    <property type="nucleotide sequence ID" value="XM_001887041.1"/>
</dbReference>
<accession>B0DSY6</accession>
<dbReference type="Pfam" id="PF23152">
    <property type="entry name" value="GDH_2nd"/>
    <property type="match status" value="1"/>
</dbReference>
<organism evidence="7">
    <name type="scientific">Laccaria bicolor (strain S238N-H82 / ATCC MYA-4686)</name>
    <name type="common">Bicoloured deceiver</name>
    <name type="synonym">Laccaria laccata var. bicolor</name>
    <dbReference type="NCBI Taxonomy" id="486041"/>
    <lineage>
        <taxon>Eukaryota</taxon>
        <taxon>Fungi</taxon>
        <taxon>Dikarya</taxon>
        <taxon>Basidiomycota</taxon>
        <taxon>Agaricomycotina</taxon>
        <taxon>Agaricomycetes</taxon>
        <taxon>Agaricomycetidae</taxon>
        <taxon>Agaricales</taxon>
        <taxon>Agaricineae</taxon>
        <taxon>Hydnangiaceae</taxon>
        <taxon>Laccaria</taxon>
    </lineage>
</organism>
<dbReference type="Pfam" id="PF23147">
    <property type="entry name" value="GDH2_N"/>
    <property type="match status" value="1"/>
</dbReference>
<dbReference type="AlphaFoldDB" id="B0DSY6"/>
<protein>
    <recommendedName>
        <fullName evidence="4">NAD-specific glutamate dehydrogenase</fullName>
        <ecNumber evidence="4">1.4.1.2</ecNumber>
    </recommendedName>
</protein>
<dbReference type="Pfam" id="PF00208">
    <property type="entry name" value="ELFV_dehydrog"/>
    <property type="match status" value="1"/>
</dbReference>
<evidence type="ECO:0000256" key="1">
    <source>
        <dbReference type="ARBA" id="ARBA00006382"/>
    </source>
</evidence>
<reference evidence="6 7" key="1">
    <citation type="journal article" date="2008" name="Nature">
        <title>The genome of Laccaria bicolor provides insights into mycorrhizal symbiosis.</title>
        <authorList>
            <person name="Martin F."/>
            <person name="Aerts A."/>
            <person name="Ahren D."/>
            <person name="Brun A."/>
            <person name="Danchin E.G.J."/>
            <person name="Duchaussoy F."/>
            <person name="Gibon J."/>
            <person name="Kohler A."/>
            <person name="Lindquist E."/>
            <person name="Pereda V."/>
            <person name="Salamov A."/>
            <person name="Shapiro H.J."/>
            <person name="Wuyts J."/>
            <person name="Blaudez D."/>
            <person name="Buee M."/>
            <person name="Brokstein P."/>
            <person name="Canbaeck B."/>
            <person name="Cohen D."/>
            <person name="Courty P.E."/>
            <person name="Coutinho P.M."/>
            <person name="Delaruelle C."/>
            <person name="Detter J.C."/>
            <person name="Deveau A."/>
            <person name="DiFazio S."/>
            <person name="Duplessis S."/>
            <person name="Fraissinet-Tachet L."/>
            <person name="Lucic E."/>
            <person name="Frey-Klett P."/>
            <person name="Fourrey C."/>
            <person name="Feussner I."/>
            <person name="Gay G."/>
            <person name="Grimwood J."/>
            <person name="Hoegger P.J."/>
            <person name="Jain P."/>
            <person name="Kilaru S."/>
            <person name="Labbe J."/>
            <person name="Lin Y.C."/>
            <person name="Legue V."/>
            <person name="Le Tacon F."/>
            <person name="Marmeisse R."/>
            <person name="Melayah D."/>
            <person name="Montanini B."/>
            <person name="Muratet M."/>
            <person name="Nehls U."/>
            <person name="Niculita-Hirzel H."/>
            <person name="Oudot-Le Secq M.P."/>
            <person name="Peter M."/>
            <person name="Quesneville H."/>
            <person name="Rajashekar B."/>
            <person name="Reich M."/>
            <person name="Rouhier N."/>
            <person name="Schmutz J."/>
            <person name="Yin T."/>
            <person name="Chalot M."/>
            <person name="Henrissat B."/>
            <person name="Kuees U."/>
            <person name="Lucas S."/>
            <person name="Van de Peer Y."/>
            <person name="Podila G.K."/>
            <person name="Polle A."/>
            <person name="Pukkila P.J."/>
            <person name="Richardson P.M."/>
            <person name="Rouze P."/>
            <person name="Sanders I.R."/>
            <person name="Stajich J.E."/>
            <person name="Tunlid A."/>
            <person name="Tuskan G."/>
            <person name="Grigoriev I.V."/>
        </authorList>
    </citation>
    <scope>NUCLEOTIDE SEQUENCE [LARGE SCALE GENOMIC DNA]</scope>
    <source>
        <strain evidence="7">S238N-H82 / ATCC MYA-4686</strain>
    </source>
</reference>
<dbReference type="STRING" id="486041.B0DSY6"/>
<evidence type="ECO:0000256" key="3">
    <source>
        <dbReference type="ARBA" id="ARBA00023027"/>
    </source>
</evidence>
<comment type="catalytic activity">
    <reaction evidence="4">
        <text>L-glutamate + NAD(+) + H2O = 2-oxoglutarate + NH4(+) + NADH + H(+)</text>
        <dbReference type="Rhea" id="RHEA:15133"/>
        <dbReference type="ChEBI" id="CHEBI:15377"/>
        <dbReference type="ChEBI" id="CHEBI:15378"/>
        <dbReference type="ChEBI" id="CHEBI:16810"/>
        <dbReference type="ChEBI" id="CHEBI:28938"/>
        <dbReference type="ChEBI" id="CHEBI:29985"/>
        <dbReference type="ChEBI" id="CHEBI:57540"/>
        <dbReference type="ChEBI" id="CHEBI:57945"/>
        <dbReference type="EC" id="1.4.1.2"/>
    </reaction>
</comment>
<dbReference type="KEGG" id="lbc:LACBIDRAFT_309733"/>
<proteinExistence type="inferred from homology"/>
<keyword evidence="7" id="KW-1185">Reference proteome</keyword>
<keyword evidence="2 4" id="KW-0560">Oxidoreductase</keyword>
<dbReference type="Proteomes" id="UP000001194">
    <property type="component" value="Unassembled WGS sequence"/>
</dbReference>
<dbReference type="InterPro" id="IPR006096">
    <property type="entry name" value="Glu/Leu/Phe/Val/Trp_DH_C"/>
</dbReference>
<dbReference type="Gene3D" id="3.40.50.720">
    <property type="entry name" value="NAD(P)-binding Rossmann-like Domain"/>
    <property type="match status" value="1"/>
</dbReference>
<dbReference type="InterPro" id="IPR056365">
    <property type="entry name" value="NAD-GDH_2nd"/>
</dbReference>
<dbReference type="EMBL" id="DS547131">
    <property type="protein sequence ID" value="EDR02399.1"/>
    <property type="molecule type" value="Genomic_DNA"/>
</dbReference>
<evidence type="ECO:0000259" key="5">
    <source>
        <dbReference type="SMART" id="SM00839"/>
    </source>
</evidence>
<evidence type="ECO:0000313" key="7">
    <source>
        <dbReference type="Proteomes" id="UP000001194"/>
    </source>
</evidence>
<dbReference type="GO" id="GO:0006538">
    <property type="term" value="P:L-glutamate catabolic process"/>
    <property type="evidence" value="ECO:0007669"/>
    <property type="project" value="UniProtKB-UniRule"/>
</dbReference>
<dbReference type="PANTHER" id="PTHR11606:SF24">
    <property type="entry name" value="NAD-SPECIFIC GLUTAMATE DEHYDROGENASE"/>
    <property type="match status" value="1"/>
</dbReference>
<dbReference type="HOGENOM" id="CLU_005220_0_0_1"/>
<dbReference type="InterPro" id="IPR055480">
    <property type="entry name" value="NAD-GDH_N"/>
</dbReference>
<keyword evidence="3 4" id="KW-0520">NAD</keyword>
<sequence length="1077" mass="120044">MEHPIIAPNGNSKHGLYIRTPNFILSSHYPLKHSSFMSTPEPTVNTAQLPLNGAKKLTQALFGEGFTNGGESHCAKASHGYTTPVFEGKKAQRASVEIDVASKGFIPHNLIAGEVDWFYFNLGIDDSYFQKESSEIISDHIIALFGAKIVAYTKRDPTKFIIDLERIDDQGKGGTFIHTSAPGLTSAEGPGASCEKRIDELFLDKSTPTNAYRLETFRSAGSISATASQQLRCYFVTKCNFPKNPSILAGKTDIRSVSDSYFLEKATGAVLDIYQQILWKVESKLGPVIEVHDGEASREKWLVIGYKMGSTSRFFSALSNLYHFYSLYSSRKYVEQFSNGVTIISLYLNPLPNTNAPPIENSIFQVMKEASLLFCLPDNPYFLPKISGSHAVQEATYAYCGWIFAQHFCNRLGPAYLQLKNVLNEDDPIHAEVLSDIKRRFREETFTPESIAQVIHAHPDLISLLYVNFAMTHYPPSDDASKLMPTLSYQRLHTVQPLDDAQLYEKIRRTAPNKHVLQVLGSFLVFNKHVLKTNFYQPTKVALSFRLAPEFLPEVEYPKKPYGMFIVIGNEFRGFHIRFRDVARGGIRIVLSRNKDNYSVNQRMLVDENYGLAATQSLKNKDIPEGGAKGTILPSLGASPRRCFEKYVDAMIDLLIPGVKEPVVDLYGIPELLFFGPDEGTADLMDWAAIHARSRGAETWWKSFTTGKSAETLGGIPHDVYGMTSLSIRQFVLGLYKQLGLRERDITKVQTGGPDGDLGSNEILLSSDKTVAVIDGSGVLSDPVGIDREELVRLAKLRVPVSHFNTAKLSKNGYLVKLEDQDFKLPSGEVVPDGTDFRNTAHLRFKADLFVPCGGRPEAVNISNMAALVDSEGKPHFKYIVEGANLFITQQARLYLEKRKVVLFKDSSANKGGVTSSSLEVLAGLALSTQEYLDLMVFKDGKPSEFYQNYVKDVQTKITENAADEFQCIWREHSRSQGTKSRTLISDELSLTLNNLQADLESSALFDDLPSRKGVIGRAIPKTLVDQVGLETLLQRLPEPYQRALFSSWVASHFIYKCGVKGSTVDFFHFARDLANL</sequence>
<dbReference type="PANTHER" id="PTHR11606">
    <property type="entry name" value="GLUTAMATE DEHYDROGENASE"/>
    <property type="match status" value="1"/>
</dbReference>
<comment type="similarity">
    <text evidence="1 4">Belongs to the Glu/Leu/Phe/Val dehydrogenases family.</text>
</comment>
<dbReference type="InParanoid" id="B0DSY6"/>
<dbReference type="InterPro" id="IPR036291">
    <property type="entry name" value="NAD(P)-bd_dom_sf"/>
</dbReference>
<dbReference type="GO" id="GO:0004352">
    <property type="term" value="F:glutamate dehydrogenase (NAD+) activity"/>
    <property type="evidence" value="ECO:0007669"/>
    <property type="project" value="UniProtKB-UniRule"/>
</dbReference>
<dbReference type="SUPFAM" id="SSF53223">
    <property type="entry name" value="Aminoacid dehydrogenase-like, N-terminal domain"/>
    <property type="match status" value="1"/>
</dbReference>
<dbReference type="OrthoDB" id="184415at2759"/>
<dbReference type="GeneID" id="6082706"/>
<dbReference type="InterPro" id="IPR016210">
    <property type="entry name" value="NAD-GDH_euk"/>
</dbReference>
<evidence type="ECO:0000256" key="2">
    <source>
        <dbReference type="ARBA" id="ARBA00023002"/>
    </source>
</evidence>
<dbReference type="InterPro" id="IPR046346">
    <property type="entry name" value="Aminoacid_DH-like_N_sf"/>
</dbReference>
<dbReference type="PIRSF" id="PIRSF000184">
    <property type="entry name" value="GDH_NAD"/>
    <property type="match status" value="1"/>
</dbReference>
<comment type="function">
    <text evidence="4">NAD(+)-dependent glutamate dehydrogenase which degrades glutamate to ammonia and alpha-ketoglutarate.</text>
</comment>
<evidence type="ECO:0000313" key="6">
    <source>
        <dbReference type="EMBL" id="EDR02399.1"/>
    </source>
</evidence>
<dbReference type="EC" id="1.4.1.2" evidence="4"/>
<dbReference type="FunCoup" id="B0DSY6">
    <property type="interactions" value="187"/>
</dbReference>
<dbReference type="SUPFAM" id="SSF51735">
    <property type="entry name" value="NAD(P)-binding Rossmann-fold domains"/>
    <property type="match status" value="1"/>
</dbReference>